<feature type="transmembrane region" description="Helical" evidence="2">
    <location>
        <begin position="190"/>
        <end position="209"/>
    </location>
</feature>
<evidence type="ECO:0000313" key="4">
    <source>
        <dbReference type="Proteomes" id="UP001320972"/>
    </source>
</evidence>
<organism evidence="3 4">
    <name type="scientific">Natronoglomus mannanivorans</name>
    <dbReference type="NCBI Taxonomy" id="2979990"/>
    <lineage>
        <taxon>Archaea</taxon>
        <taxon>Methanobacteriati</taxon>
        <taxon>Methanobacteriota</taxon>
        <taxon>Stenosarchaea group</taxon>
        <taxon>Halobacteria</taxon>
        <taxon>Halobacteriales</taxon>
        <taxon>Natrialbaceae</taxon>
        <taxon>Natronoglomus</taxon>
    </lineage>
</organism>
<feature type="transmembrane region" description="Helical" evidence="2">
    <location>
        <begin position="161"/>
        <end position="178"/>
    </location>
</feature>
<name>A0ABT2QC62_9EURY</name>
<protein>
    <submittedName>
        <fullName evidence="3">DUF456 domain-containing protein</fullName>
    </submittedName>
</protein>
<evidence type="ECO:0000313" key="3">
    <source>
        <dbReference type="EMBL" id="MCU4972517.1"/>
    </source>
</evidence>
<evidence type="ECO:0000256" key="2">
    <source>
        <dbReference type="SAM" id="Phobius"/>
    </source>
</evidence>
<keyword evidence="2" id="KW-0812">Transmembrane</keyword>
<accession>A0ABT2QC62</accession>
<feature type="transmembrane region" description="Helical" evidence="2">
    <location>
        <begin position="132"/>
        <end position="155"/>
    </location>
</feature>
<keyword evidence="4" id="KW-1185">Reference proteome</keyword>
<comment type="caution">
    <text evidence="3">The sequence shown here is derived from an EMBL/GenBank/DDBJ whole genome shotgun (WGS) entry which is preliminary data.</text>
</comment>
<keyword evidence="2" id="KW-0472">Membrane</keyword>
<feature type="compositionally biased region" description="Basic and acidic residues" evidence="1">
    <location>
        <begin position="23"/>
        <end position="36"/>
    </location>
</feature>
<feature type="region of interest" description="Disordered" evidence="1">
    <location>
        <begin position="1"/>
        <end position="119"/>
    </location>
</feature>
<reference evidence="3 4" key="1">
    <citation type="submission" date="2022-09" db="EMBL/GenBank/DDBJ databases">
        <title>Enrichment on poylsaccharides allowed isolation of novel metabolic and taxonomic groups of Haloarchaea.</title>
        <authorList>
            <person name="Sorokin D.Y."/>
            <person name="Elcheninov A.G."/>
            <person name="Khizhniak T.V."/>
            <person name="Kolganova T.V."/>
            <person name="Kublanov I.V."/>
        </authorList>
    </citation>
    <scope>NUCLEOTIDE SEQUENCE [LARGE SCALE GENOMIC DNA]</scope>
    <source>
        <strain evidence="3 4">AArc-m2/3/4</strain>
    </source>
</reference>
<keyword evidence="2" id="KW-1133">Transmembrane helix</keyword>
<gene>
    <name evidence="3" type="ORF">OB955_07170</name>
</gene>
<dbReference type="Proteomes" id="UP001320972">
    <property type="component" value="Unassembled WGS sequence"/>
</dbReference>
<feature type="transmembrane region" description="Helical" evidence="2">
    <location>
        <begin position="215"/>
        <end position="233"/>
    </location>
</feature>
<sequence length="246" mass="25661">MSDRSDEVTTSREPAADSGSESRSTDELLEETERLLGGRGSSGSETADETGTAEESEDPAESGISDLGFSFGSDSDSDLETGTETTGRADDSDLSGRSWLPSVLSRSRPGSEAESKSRSRSRTGSFLSRFSLSYYFSPKAFLAFVLTIGAALFVGGVAVPIAGQLLGMLAITFLIGLVTSRRRYNEMTAAGISVGAVSALADHAVLTFASSLQGSTAVGITAGLLACLVGYYFGRDLRSGLSRDVD</sequence>
<feature type="compositionally biased region" description="Basic and acidic residues" evidence="1">
    <location>
        <begin position="1"/>
        <end position="10"/>
    </location>
</feature>
<feature type="compositionally biased region" description="Acidic residues" evidence="1">
    <location>
        <begin position="46"/>
        <end position="60"/>
    </location>
</feature>
<dbReference type="RefSeq" id="WP_338007406.1">
    <property type="nucleotide sequence ID" value="NZ_JAOPKB010000003.1"/>
</dbReference>
<dbReference type="EMBL" id="JAOPKB010000003">
    <property type="protein sequence ID" value="MCU4972517.1"/>
    <property type="molecule type" value="Genomic_DNA"/>
</dbReference>
<proteinExistence type="predicted"/>
<feature type="compositionally biased region" description="Low complexity" evidence="1">
    <location>
        <begin position="65"/>
        <end position="74"/>
    </location>
</feature>
<evidence type="ECO:0000256" key="1">
    <source>
        <dbReference type="SAM" id="MobiDB-lite"/>
    </source>
</evidence>